<proteinExistence type="predicted"/>
<dbReference type="InterPro" id="IPR014756">
    <property type="entry name" value="Ig_E-set"/>
</dbReference>
<sequence>MAINAVVLTTGKVLLFSYPRRDFAEVDYGAATLWDPVLGTGPDAFTDVPPPIDPDTGRPANIFCAGQTVLADGRVLVAGGNLAYENATNRNYAGLTRAYLFDPVTETWSEQPQMRQGRWYPTLLRMADGRVAVASGLNERQDGGTNRDLEVFTPPAPGASQGRFDLVGGPDALGSPGRPPTPALYPHMFWMRSGRGLVAGPSPRDTWFLGAPGVDDSFVWEDAPDLSRRRSYGAAVPLPGGPQGPTQVLQTGGYGDDNASTATAERFDETDPAAGWTPAGPLVTARTNQNTKLLPDGSLVTIGGGVGAALWTATDAQRAVELWDPATDRWRTGPAQQEFRAYHSTAVLLPDGRVLSAGDDVNTSADPVTGEPRDGNLVDTAEIYSPPYLFRGPRPQITAVPERVTLGSTFKMRHRVPAGGRPVERAVLVAPSAVTHSVDMNQRHVELTVVRQAGRTLRLQAPPDANAAPPGPYMLFLLDADGVPSVARFVEVQPA</sequence>
<dbReference type="InterPro" id="IPR015202">
    <property type="entry name" value="GO-like_E_set"/>
</dbReference>
<gene>
    <name evidence="2" type="ORF">AVDCRST_MAG66-1721</name>
</gene>
<dbReference type="SUPFAM" id="SSF50965">
    <property type="entry name" value="Galactose oxidase, central domain"/>
    <property type="match status" value="1"/>
</dbReference>
<dbReference type="InterPro" id="IPR011043">
    <property type="entry name" value="Gal_Oxase/kelch_b-propeller"/>
</dbReference>
<dbReference type="InterPro" id="IPR013783">
    <property type="entry name" value="Ig-like_fold"/>
</dbReference>
<dbReference type="Gene3D" id="2.60.40.10">
    <property type="entry name" value="Immunoglobulins"/>
    <property type="match status" value="1"/>
</dbReference>
<dbReference type="GO" id="GO:0005975">
    <property type="term" value="P:carbohydrate metabolic process"/>
    <property type="evidence" value="ECO:0007669"/>
    <property type="project" value="UniProtKB-ARBA"/>
</dbReference>
<dbReference type="AlphaFoldDB" id="A0A6J4P7Y4"/>
<dbReference type="EMBL" id="CADCUS010000256">
    <property type="protein sequence ID" value="CAA9405927.1"/>
    <property type="molecule type" value="Genomic_DNA"/>
</dbReference>
<evidence type="ECO:0000313" key="2">
    <source>
        <dbReference type="EMBL" id="CAA9405927.1"/>
    </source>
</evidence>
<name>A0A6J4P7Y4_9PSEU</name>
<dbReference type="InterPro" id="IPR037293">
    <property type="entry name" value="Gal_Oxidase_central_sf"/>
</dbReference>
<feature type="domain" description="Galactose oxidase-like Early set" evidence="1">
    <location>
        <begin position="394"/>
        <end position="492"/>
    </location>
</feature>
<dbReference type="PANTHER" id="PTHR32208:SF21">
    <property type="entry name" value="LOW QUALITY PROTEIN: ALDEHYDE OXIDASE GLOX-LIKE"/>
    <property type="match status" value="1"/>
</dbReference>
<accession>A0A6J4P7Y4</accession>
<dbReference type="PANTHER" id="PTHR32208">
    <property type="entry name" value="SECRETED PROTEIN-RELATED"/>
    <property type="match status" value="1"/>
</dbReference>
<reference evidence="2" key="1">
    <citation type="submission" date="2020-02" db="EMBL/GenBank/DDBJ databases">
        <authorList>
            <person name="Meier V. D."/>
        </authorList>
    </citation>
    <scope>NUCLEOTIDE SEQUENCE</scope>
    <source>
        <strain evidence="2">AVDCRST_MAG66</strain>
    </source>
</reference>
<dbReference type="CDD" id="cd02851">
    <property type="entry name" value="E_set_GO_C"/>
    <property type="match status" value="1"/>
</dbReference>
<dbReference type="Pfam" id="PF09118">
    <property type="entry name" value="GO-like_E_set"/>
    <property type="match status" value="1"/>
</dbReference>
<dbReference type="SUPFAM" id="SSF81296">
    <property type="entry name" value="E set domains"/>
    <property type="match status" value="1"/>
</dbReference>
<protein>
    <recommendedName>
        <fullName evidence="1">Galactose oxidase-like Early set domain-containing protein</fullName>
    </recommendedName>
</protein>
<evidence type="ECO:0000259" key="1">
    <source>
        <dbReference type="Pfam" id="PF09118"/>
    </source>
</evidence>
<dbReference type="Gene3D" id="2.130.10.80">
    <property type="entry name" value="Galactose oxidase/kelch, beta-propeller"/>
    <property type="match status" value="1"/>
</dbReference>
<organism evidence="2">
    <name type="scientific">uncultured Pseudonocardia sp</name>
    <dbReference type="NCBI Taxonomy" id="211455"/>
    <lineage>
        <taxon>Bacteria</taxon>
        <taxon>Bacillati</taxon>
        <taxon>Actinomycetota</taxon>
        <taxon>Actinomycetes</taxon>
        <taxon>Pseudonocardiales</taxon>
        <taxon>Pseudonocardiaceae</taxon>
        <taxon>Pseudonocardia</taxon>
        <taxon>environmental samples</taxon>
    </lineage>
</organism>